<feature type="active site" description="Proton donor/acceptor" evidence="6">
    <location>
        <position position="406"/>
    </location>
</feature>
<evidence type="ECO:0000256" key="7">
    <source>
        <dbReference type="SAM" id="SignalP"/>
    </source>
</evidence>
<accession>G9WWG1</accession>
<dbReference type="PROSITE" id="PS52029">
    <property type="entry name" value="LD_TPASE"/>
    <property type="match status" value="1"/>
</dbReference>
<feature type="chain" id="PRO_5003528030" description="L,D-TPase catalytic domain-containing protein" evidence="7">
    <location>
        <begin position="24"/>
        <end position="452"/>
    </location>
</feature>
<feature type="domain" description="L,D-TPase catalytic" evidence="8">
    <location>
        <begin position="326"/>
        <end position="451"/>
    </location>
</feature>
<keyword evidence="4 6" id="KW-0573">Peptidoglycan synthesis</keyword>
<evidence type="ECO:0000256" key="3">
    <source>
        <dbReference type="ARBA" id="ARBA00022960"/>
    </source>
</evidence>
<dbReference type="UniPathway" id="UPA00219"/>
<evidence type="ECO:0000259" key="8">
    <source>
        <dbReference type="PROSITE" id="PS52029"/>
    </source>
</evidence>
<sequence length="452" mass="50358">MKKIKLFFSALLLSVLLPMSAYALDRFVMGTYGNGIPLSGKTVEEAKSYLEGEYSRNYVLYIKGRDKVEEIKGSDIGYQLSAATNLEEILKREEKEGLEPKADGRYDFSLEGSSAKFDEAKLKERLAQLSVLKYSKKTANAYIQKDGTYSIVPEVEGDSLDEAKFYANLYSALQRGENTLDLTQRGIYDTVTVHKSDLEPKLEVLRRLESVEIVTNILGNKEVLSGDTLSDMVLGINGNGVIFDEAKVLAYANYLEGKYGNPGNTVSFHSASGKDIAMLTPYALHINVQGEKEALKQAISSFKTMEREPVYSYRPAQYAQPQFGTTFVEIDLSLQHVYYYEGGNLVWESPTVTGMLSGDRATPPGIFFLKGKETNRTLRGKLVNGKPEYEAHVDYWMPFNGGIGLHDASWRSKFGGNIYVRGGSHGCINLPRNKAAELYNRIQKGCPIVVHE</sequence>
<dbReference type="GO" id="GO:0071972">
    <property type="term" value="F:peptidoglycan L,D-transpeptidase activity"/>
    <property type="evidence" value="ECO:0007669"/>
    <property type="project" value="TreeGrafter"/>
</dbReference>
<dbReference type="GO" id="GO:0018104">
    <property type="term" value="P:peptidoglycan-protein cross-linking"/>
    <property type="evidence" value="ECO:0007669"/>
    <property type="project" value="TreeGrafter"/>
</dbReference>
<dbReference type="InterPro" id="IPR022029">
    <property type="entry name" value="YoaR-like_PG-bd"/>
</dbReference>
<gene>
    <name evidence="9" type="ORF">HMPREF9624_01245</name>
</gene>
<dbReference type="CDD" id="cd16913">
    <property type="entry name" value="YkuD_like"/>
    <property type="match status" value="1"/>
</dbReference>
<reference evidence="9 10" key="1">
    <citation type="submission" date="2011-08" db="EMBL/GenBank/DDBJ databases">
        <title>The Genome Sequence of Oribacterium sp. ACB7.</title>
        <authorList>
            <consortium name="The Broad Institute Genome Sequencing Platform"/>
            <person name="Earl A."/>
            <person name="Ward D."/>
            <person name="Feldgarden M."/>
            <person name="Gevers D."/>
            <person name="Sizova M."/>
            <person name="Hazen A."/>
            <person name="Epstein S."/>
            <person name="Young S.K."/>
            <person name="Zeng Q."/>
            <person name="Gargeya S."/>
            <person name="Fitzgerald M."/>
            <person name="Haas B."/>
            <person name="Abouelleil A."/>
            <person name="Alvarado L."/>
            <person name="Arachchi H.M."/>
            <person name="Berlin A."/>
            <person name="Brown A."/>
            <person name="Chapman S.B."/>
            <person name="Chen Z."/>
            <person name="Dunbar C."/>
            <person name="Freedman E."/>
            <person name="Gearin G."/>
            <person name="Gellesch M."/>
            <person name="Goldberg J."/>
            <person name="Griggs A."/>
            <person name="Gujja S."/>
            <person name="Heiman D."/>
            <person name="Howarth C."/>
            <person name="Larson L."/>
            <person name="Lui A."/>
            <person name="MacDonald P.J.P."/>
            <person name="Montmayeur A."/>
            <person name="Murphy C."/>
            <person name="Neiman D."/>
            <person name="Pearson M."/>
            <person name="Priest M."/>
            <person name="Roberts A."/>
            <person name="Saif S."/>
            <person name="Shea T."/>
            <person name="Shenoy N."/>
            <person name="Sisk P."/>
            <person name="Stolte C."/>
            <person name="Sykes S."/>
            <person name="Wortman J."/>
            <person name="Nusbaum C."/>
            <person name="Birren B."/>
        </authorList>
    </citation>
    <scope>NUCLEOTIDE SEQUENCE [LARGE SCALE GENOMIC DNA]</scope>
    <source>
        <strain evidence="9 10">ACB7</strain>
    </source>
</reference>
<evidence type="ECO:0000256" key="6">
    <source>
        <dbReference type="PROSITE-ProRule" id="PRU01373"/>
    </source>
</evidence>
<keyword evidence="10" id="KW-1185">Reference proteome</keyword>
<dbReference type="GO" id="GO:0005576">
    <property type="term" value="C:extracellular region"/>
    <property type="evidence" value="ECO:0007669"/>
    <property type="project" value="TreeGrafter"/>
</dbReference>
<comment type="caution">
    <text evidence="9">The sequence shown here is derived from an EMBL/GenBank/DDBJ whole genome shotgun (WGS) entry which is preliminary data.</text>
</comment>
<dbReference type="Pfam" id="PF12229">
    <property type="entry name" value="PG_binding_4"/>
    <property type="match status" value="1"/>
</dbReference>
<evidence type="ECO:0000256" key="5">
    <source>
        <dbReference type="ARBA" id="ARBA00023316"/>
    </source>
</evidence>
<dbReference type="AlphaFoldDB" id="G9WWG1"/>
<dbReference type="Gene3D" id="2.40.440.10">
    <property type="entry name" value="L,D-transpeptidase catalytic domain-like"/>
    <property type="match status" value="1"/>
</dbReference>
<dbReference type="PANTHER" id="PTHR30582">
    <property type="entry name" value="L,D-TRANSPEPTIDASE"/>
    <property type="match status" value="1"/>
</dbReference>
<dbReference type="PANTHER" id="PTHR30582:SF33">
    <property type="entry name" value="EXPORTED PROTEIN"/>
    <property type="match status" value="1"/>
</dbReference>
<feature type="active site" description="Nucleophile" evidence="6">
    <location>
        <position position="427"/>
    </location>
</feature>
<dbReference type="HOGENOM" id="CLU_022707_2_1_9"/>
<name>G9WWG1_9FIRM</name>
<keyword evidence="2" id="KW-0808">Transferase</keyword>
<evidence type="ECO:0000256" key="4">
    <source>
        <dbReference type="ARBA" id="ARBA00022984"/>
    </source>
</evidence>
<dbReference type="Pfam" id="PF03734">
    <property type="entry name" value="YkuD"/>
    <property type="match status" value="1"/>
</dbReference>
<dbReference type="Proteomes" id="UP000003527">
    <property type="component" value="Unassembled WGS sequence"/>
</dbReference>
<dbReference type="RefSeq" id="WP_009537032.1">
    <property type="nucleotide sequence ID" value="NZ_JH414505.1"/>
</dbReference>
<dbReference type="PATRIC" id="fig|796944.3.peg.1988"/>
<dbReference type="GO" id="GO:0016740">
    <property type="term" value="F:transferase activity"/>
    <property type="evidence" value="ECO:0007669"/>
    <property type="project" value="UniProtKB-KW"/>
</dbReference>
<feature type="signal peptide" evidence="7">
    <location>
        <begin position="1"/>
        <end position="23"/>
    </location>
</feature>
<evidence type="ECO:0000313" key="9">
    <source>
        <dbReference type="EMBL" id="EHL09830.1"/>
    </source>
</evidence>
<dbReference type="InterPro" id="IPR038054">
    <property type="entry name" value="LD_TPept-like_central_sf"/>
</dbReference>
<keyword evidence="5 6" id="KW-0961">Cell wall biogenesis/degradation</keyword>
<dbReference type="InterPro" id="IPR038063">
    <property type="entry name" value="Transpep_catalytic_dom"/>
</dbReference>
<dbReference type="SUPFAM" id="SSF143985">
    <property type="entry name" value="L,D-transpeptidase pre-catalytic domain-like"/>
    <property type="match status" value="1"/>
</dbReference>
<keyword evidence="7" id="KW-0732">Signal</keyword>
<protein>
    <recommendedName>
        <fullName evidence="8">L,D-TPase catalytic domain-containing protein</fullName>
    </recommendedName>
</protein>
<evidence type="ECO:0000313" key="10">
    <source>
        <dbReference type="Proteomes" id="UP000003527"/>
    </source>
</evidence>
<comment type="pathway">
    <text evidence="1 6">Cell wall biogenesis; peptidoglycan biosynthesis.</text>
</comment>
<dbReference type="EMBL" id="AFZD01000020">
    <property type="protein sequence ID" value="EHL09830.1"/>
    <property type="molecule type" value="Genomic_DNA"/>
</dbReference>
<dbReference type="GO" id="GO:0008360">
    <property type="term" value="P:regulation of cell shape"/>
    <property type="evidence" value="ECO:0007669"/>
    <property type="project" value="UniProtKB-UniRule"/>
</dbReference>
<organism evidence="9 10">
    <name type="scientific">Oribacterium asaccharolyticum ACB7</name>
    <dbReference type="NCBI Taxonomy" id="796944"/>
    <lineage>
        <taxon>Bacteria</taxon>
        <taxon>Bacillati</taxon>
        <taxon>Bacillota</taxon>
        <taxon>Clostridia</taxon>
        <taxon>Lachnospirales</taxon>
        <taxon>Lachnospiraceae</taxon>
        <taxon>Oribacterium</taxon>
    </lineage>
</organism>
<dbReference type="InterPro" id="IPR050979">
    <property type="entry name" value="LD-transpeptidase"/>
</dbReference>
<proteinExistence type="predicted"/>
<dbReference type="InterPro" id="IPR005490">
    <property type="entry name" value="LD_TPept_cat_dom"/>
</dbReference>
<evidence type="ECO:0000256" key="2">
    <source>
        <dbReference type="ARBA" id="ARBA00022679"/>
    </source>
</evidence>
<evidence type="ECO:0000256" key="1">
    <source>
        <dbReference type="ARBA" id="ARBA00004752"/>
    </source>
</evidence>
<dbReference type="GO" id="GO:0071555">
    <property type="term" value="P:cell wall organization"/>
    <property type="evidence" value="ECO:0007669"/>
    <property type="project" value="UniProtKB-UniRule"/>
</dbReference>
<dbReference type="SUPFAM" id="SSF141523">
    <property type="entry name" value="L,D-transpeptidase catalytic domain-like"/>
    <property type="match status" value="1"/>
</dbReference>
<keyword evidence="3 6" id="KW-0133">Cell shape</keyword>
<dbReference type="Gene3D" id="3.10.20.800">
    <property type="match status" value="1"/>
</dbReference>